<keyword evidence="3" id="KW-0436">Ligase</keyword>
<dbReference type="InterPro" id="IPR000873">
    <property type="entry name" value="AMP-dep_synth/lig_dom"/>
</dbReference>
<dbReference type="InterPro" id="IPR050237">
    <property type="entry name" value="ATP-dep_AMP-bd_enzyme"/>
</dbReference>
<gene>
    <name evidence="3" type="primary">menE</name>
    <name evidence="3" type="ORF">CTE05_03090</name>
</gene>
<dbReference type="Pfam" id="PF13193">
    <property type="entry name" value="AMP-binding_C"/>
    <property type="match status" value="1"/>
</dbReference>
<evidence type="ECO:0000313" key="3">
    <source>
        <dbReference type="EMBL" id="GEL96762.1"/>
    </source>
</evidence>
<feature type="domain" description="AMP-dependent synthetase/ligase" evidence="1">
    <location>
        <begin position="69"/>
        <end position="243"/>
    </location>
</feature>
<dbReference type="InterPro" id="IPR025110">
    <property type="entry name" value="AMP-bd_C"/>
</dbReference>
<dbReference type="Gene3D" id="3.40.50.12780">
    <property type="entry name" value="N-terminal domain of ligase-like"/>
    <property type="match status" value="1"/>
</dbReference>
<dbReference type="InterPro" id="IPR045851">
    <property type="entry name" value="AMP-bd_C_sf"/>
</dbReference>
<dbReference type="Pfam" id="PF00501">
    <property type="entry name" value="AMP-binding"/>
    <property type="match status" value="1"/>
</dbReference>
<dbReference type="SUPFAM" id="SSF56801">
    <property type="entry name" value="Acetyl-CoA synthetase-like"/>
    <property type="match status" value="1"/>
</dbReference>
<accession>A0A511JFK7</accession>
<sequence length="409" mass="41706">MLLQGVNRATLYGVSVCGPGGHAPGRTYAERVIRPLRDVPARPDLLLPALAAALSGNGPAVAPGSETVSVDVGDDVAVALRTSGSTGEPRTVLLSASALRASAAATHDRLAGPGHWLLALPTDHVAGVQVLVRSVLAGTTPTATASPFRAAAFVAAVDALPADGPRYTSLVPTQLVRLLDDAAATAALRSFDGVLVGGAAAAPDLLVRARAVDVAVVTTYGMTETSGGCVYDGCPLDGVSVRLDDEGRILLTGPVLADGYLDRPDLDAEAFVQVDGVRHLRTSDLGTWSAGSLVVLGRADDVLVSGGVKVAPARVEAVVASLPGVAEACVVGVPDEEWGQAVVAVVVARPGARPPTLPELRAAVSEHLGATHAPRHLVVTDSLPVRGPGKIDRRAATLLATRQLERNPT</sequence>
<feature type="domain" description="AMP-binding enzyme C-terminal" evidence="2">
    <location>
        <begin position="315"/>
        <end position="390"/>
    </location>
</feature>
<dbReference type="InterPro" id="IPR042099">
    <property type="entry name" value="ANL_N_sf"/>
</dbReference>
<name>A0A511JFK7_9CELL</name>
<dbReference type="NCBIfam" id="NF005877">
    <property type="entry name" value="PRK07824.1"/>
    <property type="match status" value="1"/>
</dbReference>
<organism evidence="3 4">
    <name type="scientific">Cellulomonas terrae</name>
    <dbReference type="NCBI Taxonomy" id="311234"/>
    <lineage>
        <taxon>Bacteria</taxon>
        <taxon>Bacillati</taxon>
        <taxon>Actinomycetota</taxon>
        <taxon>Actinomycetes</taxon>
        <taxon>Micrococcales</taxon>
        <taxon>Cellulomonadaceae</taxon>
        <taxon>Cellulomonas</taxon>
    </lineage>
</organism>
<dbReference type="Gene3D" id="3.30.300.30">
    <property type="match status" value="1"/>
</dbReference>
<reference evidence="3 4" key="1">
    <citation type="submission" date="2019-07" db="EMBL/GenBank/DDBJ databases">
        <title>Whole genome shotgun sequence of Cellulomonas terrae NBRC 100819.</title>
        <authorList>
            <person name="Hosoyama A."/>
            <person name="Uohara A."/>
            <person name="Ohji S."/>
            <person name="Ichikawa N."/>
        </authorList>
    </citation>
    <scope>NUCLEOTIDE SEQUENCE [LARGE SCALE GENOMIC DNA]</scope>
    <source>
        <strain evidence="3 4">NBRC 100819</strain>
    </source>
</reference>
<dbReference type="AlphaFoldDB" id="A0A511JFK7"/>
<dbReference type="PANTHER" id="PTHR43767:SF1">
    <property type="entry name" value="NONRIBOSOMAL PEPTIDE SYNTHASE PES1 (EUROFUNG)-RELATED"/>
    <property type="match status" value="1"/>
</dbReference>
<dbReference type="PANTHER" id="PTHR43767">
    <property type="entry name" value="LONG-CHAIN-FATTY-ACID--COA LIGASE"/>
    <property type="match status" value="1"/>
</dbReference>
<dbReference type="GO" id="GO:0016878">
    <property type="term" value="F:acid-thiol ligase activity"/>
    <property type="evidence" value="ECO:0007669"/>
    <property type="project" value="UniProtKB-ARBA"/>
</dbReference>
<proteinExistence type="predicted"/>
<evidence type="ECO:0000259" key="1">
    <source>
        <dbReference type="Pfam" id="PF00501"/>
    </source>
</evidence>
<evidence type="ECO:0000259" key="2">
    <source>
        <dbReference type="Pfam" id="PF13193"/>
    </source>
</evidence>
<evidence type="ECO:0000313" key="4">
    <source>
        <dbReference type="Proteomes" id="UP000321049"/>
    </source>
</evidence>
<dbReference type="Proteomes" id="UP000321049">
    <property type="component" value="Unassembled WGS sequence"/>
</dbReference>
<protein>
    <submittedName>
        <fullName evidence="3">O-succinylbenzoic acid--CoA ligase</fullName>
    </submittedName>
</protein>
<dbReference type="EMBL" id="BJWH01000001">
    <property type="protein sequence ID" value="GEL96762.1"/>
    <property type="molecule type" value="Genomic_DNA"/>
</dbReference>
<keyword evidence="4" id="KW-1185">Reference proteome</keyword>
<comment type="caution">
    <text evidence="3">The sequence shown here is derived from an EMBL/GenBank/DDBJ whole genome shotgun (WGS) entry which is preliminary data.</text>
</comment>